<accession>A0A7V5H4G6</accession>
<name>A0A7V5H4G6_CALAY</name>
<dbReference type="Gene3D" id="2.70.70.10">
    <property type="entry name" value="Glucose Permease (Domain IIA)"/>
    <property type="match status" value="1"/>
</dbReference>
<dbReference type="InterPro" id="IPR050570">
    <property type="entry name" value="Cell_wall_metabolism_enzyme"/>
</dbReference>
<dbReference type="SUPFAM" id="SSF51261">
    <property type="entry name" value="Duplicated hybrid motif"/>
    <property type="match status" value="1"/>
</dbReference>
<dbReference type="EMBL" id="DRTD01000563">
    <property type="protein sequence ID" value="HHE55620.1"/>
    <property type="molecule type" value="Genomic_DNA"/>
</dbReference>
<organism evidence="3">
    <name type="scientific">Caldithrix abyssi</name>
    <dbReference type="NCBI Taxonomy" id="187145"/>
    <lineage>
        <taxon>Bacteria</taxon>
        <taxon>Pseudomonadati</taxon>
        <taxon>Calditrichota</taxon>
        <taxon>Calditrichia</taxon>
        <taxon>Calditrichales</taxon>
        <taxon>Calditrichaceae</taxon>
        <taxon>Caldithrix</taxon>
    </lineage>
</organism>
<dbReference type="InterPro" id="IPR011055">
    <property type="entry name" value="Dup_hybrid_motif"/>
</dbReference>
<feature type="chain" id="PRO_5030640688" evidence="1">
    <location>
        <begin position="20"/>
        <end position="712"/>
    </location>
</feature>
<feature type="signal peptide" evidence="1">
    <location>
        <begin position="1"/>
        <end position="19"/>
    </location>
</feature>
<feature type="domain" description="M23ase beta-sheet core" evidence="2">
    <location>
        <begin position="44"/>
        <end position="112"/>
    </location>
</feature>
<proteinExistence type="predicted"/>
<dbReference type="AlphaFoldDB" id="A0A7V5H4G6"/>
<dbReference type="GO" id="GO:0004222">
    <property type="term" value="F:metalloendopeptidase activity"/>
    <property type="evidence" value="ECO:0007669"/>
    <property type="project" value="TreeGrafter"/>
</dbReference>
<sequence>MKFTRLIAGILLFTSSLLAQNYLWPTSASKYLSASFCEYRPGHYHSAIDIKTWNQEGYPVFAIDDGCIYRIRVSPHGYGKVIYLKLKDGRFAVYAHLQRFAPKIEQAIRKEQLRRKRYSINWKPKNWPVKKGEILAYSGQTGIGVPHLHFEIRDPQNHALNPLHFFKDQIKDQIPPILQELLVIPLNQHSTVNGSILPRTFLLKKENGIYRPNEPIYAKGQIGLAIRGYDRANDVYNKYGFYQEILSVNQKLLFKASYDTLDFNKTSQIDVEIYYPLKALQKKRFHKLFREPFNQLNFYQTDQSNGILTVQHGKVPFTIQVRDFWNNVSTVEGVIQSDFDTSPRVLMARQIQNQLFIKMQLPTHLQELQLWASKRKGWQKIKYYEILQQQFKTNGQQMLVKATLNPGPANSIKITGNTTDQRHFNLIHDFSIPKDSLTVKLINLGKYWVVQYKPIEHLQDMTLQVFLNGKPVQPVTHLTPYFLEQVVKPESATLQKMRLVVRLFEKAVFDSTVQFAVIHPGKPQNLSFFNDSLKININPQALYDTLIFTVEKNESFLRLRDSIPLLSPHYQFSWYPQALRKPLNFTIKYLPNDLPPASIGCYALNGSGRFNFLGAKVDTLNHIVSFKSKGFKNFLALSDTVPPVVEILRPKAGQSYKNLKFVKISVDDSLSSLDSDLNFRIFIDDQWLIPEWDPERKLVMAIPHWPLDNGKH</sequence>
<keyword evidence="1" id="KW-0732">Signal</keyword>
<protein>
    <submittedName>
        <fullName evidence="3">M23 family metallopeptidase</fullName>
    </submittedName>
</protein>
<dbReference type="PANTHER" id="PTHR21666">
    <property type="entry name" value="PEPTIDASE-RELATED"/>
    <property type="match status" value="1"/>
</dbReference>
<evidence type="ECO:0000313" key="3">
    <source>
        <dbReference type="EMBL" id="HHE55620.1"/>
    </source>
</evidence>
<evidence type="ECO:0000256" key="1">
    <source>
        <dbReference type="SAM" id="SignalP"/>
    </source>
</evidence>
<reference evidence="3" key="1">
    <citation type="journal article" date="2020" name="mSystems">
        <title>Genome- and Community-Level Interaction Insights into Carbon Utilization and Element Cycling Functions of Hydrothermarchaeota in Hydrothermal Sediment.</title>
        <authorList>
            <person name="Zhou Z."/>
            <person name="Liu Y."/>
            <person name="Xu W."/>
            <person name="Pan J."/>
            <person name="Luo Z.H."/>
            <person name="Li M."/>
        </authorList>
    </citation>
    <scope>NUCLEOTIDE SEQUENCE [LARGE SCALE GENOMIC DNA]</scope>
    <source>
        <strain evidence="3">HyVt-76</strain>
    </source>
</reference>
<dbReference type="Pfam" id="PF01551">
    <property type="entry name" value="Peptidase_M23"/>
    <property type="match status" value="1"/>
</dbReference>
<dbReference type="PANTHER" id="PTHR21666:SF270">
    <property type="entry name" value="MUREIN HYDROLASE ACTIVATOR ENVC"/>
    <property type="match status" value="1"/>
</dbReference>
<dbReference type="CDD" id="cd12797">
    <property type="entry name" value="M23_peptidase"/>
    <property type="match status" value="1"/>
</dbReference>
<feature type="non-terminal residue" evidence="3">
    <location>
        <position position="712"/>
    </location>
</feature>
<dbReference type="InterPro" id="IPR016047">
    <property type="entry name" value="M23ase_b-sheet_dom"/>
</dbReference>
<evidence type="ECO:0000259" key="2">
    <source>
        <dbReference type="Pfam" id="PF01551"/>
    </source>
</evidence>
<comment type="caution">
    <text evidence="3">The sequence shown here is derived from an EMBL/GenBank/DDBJ whole genome shotgun (WGS) entry which is preliminary data.</text>
</comment>
<dbReference type="Proteomes" id="UP000886111">
    <property type="component" value="Unassembled WGS sequence"/>
</dbReference>
<gene>
    <name evidence="3" type="ORF">ENL21_07550</name>
</gene>